<protein>
    <submittedName>
        <fullName evidence="3">NAD(P)-binding protein</fullName>
    </submittedName>
</protein>
<evidence type="ECO:0000313" key="3">
    <source>
        <dbReference type="EMBL" id="OAG09514.1"/>
    </source>
</evidence>
<evidence type="ECO:0000256" key="2">
    <source>
        <dbReference type="ARBA" id="ARBA00023002"/>
    </source>
</evidence>
<dbReference type="InterPro" id="IPR036291">
    <property type="entry name" value="NAD(P)-bd_dom_sf"/>
</dbReference>
<evidence type="ECO:0000313" key="4">
    <source>
        <dbReference type="Proteomes" id="UP000077069"/>
    </source>
</evidence>
<keyword evidence="2" id="KW-0560">Oxidoreductase</keyword>
<gene>
    <name evidence="3" type="ORF">CC84DRAFT_1137238</name>
</gene>
<dbReference type="PANTHER" id="PTHR24321:SF8">
    <property type="entry name" value="ESTRADIOL 17-BETA-DEHYDROGENASE 8-RELATED"/>
    <property type="match status" value="1"/>
</dbReference>
<keyword evidence="4" id="KW-1185">Reference proteome</keyword>
<dbReference type="Pfam" id="PF13561">
    <property type="entry name" value="adh_short_C2"/>
    <property type="match status" value="1"/>
</dbReference>
<comment type="similarity">
    <text evidence="1">Belongs to the short-chain dehydrogenases/reductases (SDR) family.</text>
</comment>
<dbReference type="RefSeq" id="XP_018039879.1">
    <property type="nucleotide sequence ID" value="XM_018176142.1"/>
</dbReference>
<proteinExistence type="inferred from homology"/>
<dbReference type="InParanoid" id="A0A177CPR7"/>
<dbReference type="PROSITE" id="PS51257">
    <property type="entry name" value="PROKAR_LIPOPROTEIN"/>
    <property type="match status" value="1"/>
</dbReference>
<dbReference type="Gene3D" id="3.40.50.720">
    <property type="entry name" value="NAD(P)-binding Rossmann-like Domain"/>
    <property type="match status" value="1"/>
</dbReference>
<dbReference type="STRING" id="1460663.A0A177CPR7"/>
<dbReference type="GeneID" id="28759628"/>
<dbReference type="OrthoDB" id="10253736at2759"/>
<dbReference type="AlphaFoldDB" id="A0A177CPR7"/>
<dbReference type="SUPFAM" id="SSF51735">
    <property type="entry name" value="NAD(P)-binding Rossmann-fold domains"/>
    <property type="match status" value="1"/>
</dbReference>
<dbReference type="PANTHER" id="PTHR24321">
    <property type="entry name" value="DEHYDROGENASES, SHORT CHAIN"/>
    <property type="match status" value="1"/>
</dbReference>
<dbReference type="Proteomes" id="UP000077069">
    <property type="component" value="Unassembled WGS sequence"/>
</dbReference>
<sequence length="303" mass="32151">MASVSPRFDLSLGLEGTHVLVTGGCGLIGCVVVDAFLAAGANVSVLDLGEVIAKREHYRGEKSMYEGLATANLGFYGVDIREHESVAGAFERAEGSGFGPVECCVALASLDLSSLPMSEGGICDADPEVWQSVFQTNISGTFLTAQRWLRGIRETLKEPGDASRLKNVGLIIMGSESGAFGVPGCPAYAAGKAAVQVGLLKSLARDVPKVYLKGRVNAVAPGAVDTVRFREECERYPQEWVYAESEATVALAKPVPPEDVARTILFLASERWSGSTHGQLLHVDGGKMGPLVWQPGEAKRARN</sequence>
<dbReference type="CDD" id="cd05233">
    <property type="entry name" value="SDR_c"/>
    <property type="match status" value="1"/>
</dbReference>
<name>A0A177CPR7_9PLEO</name>
<dbReference type="InterPro" id="IPR002347">
    <property type="entry name" value="SDR_fam"/>
</dbReference>
<reference evidence="3 4" key="1">
    <citation type="submission" date="2016-05" db="EMBL/GenBank/DDBJ databases">
        <title>Comparative analysis of secretome profiles of manganese(II)-oxidizing ascomycete fungi.</title>
        <authorList>
            <consortium name="DOE Joint Genome Institute"/>
            <person name="Zeiner C.A."/>
            <person name="Purvine S.O."/>
            <person name="Zink E.M."/>
            <person name="Wu S."/>
            <person name="Pasa-Tolic L."/>
            <person name="Chaput D.L."/>
            <person name="Haridas S."/>
            <person name="Grigoriev I.V."/>
            <person name="Santelli C.M."/>
            <person name="Hansel C.M."/>
        </authorList>
    </citation>
    <scope>NUCLEOTIDE SEQUENCE [LARGE SCALE GENOMIC DNA]</scope>
    <source>
        <strain evidence="3 4">AP3s5-JAC2a</strain>
    </source>
</reference>
<organism evidence="3 4">
    <name type="scientific">Paraphaeosphaeria sporulosa</name>
    <dbReference type="NCBI Taxonomy" id="1460663"/>
    <lineage>
        <taxon>Eukaryota</taxon>
        <taxon>Fungi</taxon>
        <taxon>Dikarya</taxon>
        <taxon>Ascomycota</taxon>
        <taxon>Pezizomycotina</taxon>
        <taxon>Dothideomycetes</taxon>
        <taxon>Pleosporomycetidae</taxon>
        <taxon>Pleosporales</taxon>
        <taxon>Massarineae</taxon>
        <taxon>Didymosphaeriaceae</taxon>
        <taxon>Paraphaeosphaeria</taxon>
    </lineage>
</organism>
<dbReference type="GO" id="GO:0016491">
    <property type="term" value="F:oxidoreductase activity"/>
    <property type="evidence" value="ECO:0007669"/>
    <property type="project" value="UniProtKB-KW"/>
</dbReference>
<dbReference type="EMBL" id="KV441549">
    <property type="protein sequence ID" value="OAG09514.1"/>
    <property type="molecule type" value="Genomic_DNA"/>
</dbReference>
<accession>A0A177CPR7</accession>
<dbReference type="PRINTS" id="PR00081">
    <property type="entry name" value="GDHRDH"/>
</dbReference>
<evidence type="ECO:0000256" key="1">
    <source>
        <dbReference type="ARBA" id="ARBA00006484"/>
    </source>
</evidence>